<feature type="binding site" evidence="10">
    <location>
        <position position="91"/>
    </location>
    <ligand>
        <name>Zn(2+)</name>
        <dbReference type="ChEBI" id="CHEBI:29105"/>
    </ligand>
</feature>
<keyword evidence="4" id="KW-0678">Repressor</keyword>
<dbReference type="SUPFAM" id="SSF46785">
    <property type="entry name" value="Winged helix' DNA-binding domain"/>
    <property type="match status" value="1"/>
</dbReference>
<dbReference type="GO" id="GO:0008270">
    <property type="term" value="F:zinc ion binding"/>
    <property type="evidence" value="ECO:0007669"/>
    <property type="project" value="TreeGrafter"/>
</dbReference>
<comment type="similarity">
    <text evidence="2">Belongs to the Fur family.</text>
</comment>
<keyword evidence="3" id="KW-0963">Cytoplasm</keyword>
<dbReference type="InterPro" id="IPR036390">
    <property type="entry name" value="WH_DNA-bd_sf"/>
</dbReference>
<evidence type="ECO:0000313" key="12">
    <source>
        <dbReference type="EMBL" id="HAF07757.1"/>
    </source>
</evidence>
<dbReference type="GO" id="GO:0003700">
    <property type="term" value="F:DNA-binding transcription factor activity"/>
    <property type="evidence" value="ECO:0007669"/>
    <property type="project" value="InterPro"/>
</dbReference>
<sequence>MLKLLEEKGISPSFQRIKILEYLLLNRTHPSVEDIYRDLSSEILTLSKTTVYNTLKLFVEKGIVKTIGIEKDFARYDIDTSPHSHFKCIKCGKIYDLKISEENDSNIGEGFKKFYTEKYIYGVCKNCR</sequence>
<dbReference type="GO" id="GO:0000976">
    <property type="term" value="F:transcription cis-regulatory region binding"/>
    <property type="evidence" value="ECO:0007669"/>
    <property type="project" value="TreeGrafter"/>
</dbReference>
<dbReference type="PANTHER" id="PTHR33202">
    <property type="entry name" value="ZINC UPTAKE REGULATION PROTEIN"/>
    <property type="match status" value="1"/>
</dbReference>
<feature type="binding site" evidence="10">
    <location>
        <position position="127"/>
    </location>
    <ligand>
        <name>Zn(2+)</name>
        <dbReference type="ChEBI" id="CHEBI:29105"/>
    </ligand>
</feature>
<evidence type="ECO:0000256" key="7">
    <source>
        <dbReference type="ARBA" id="ARBA00023015"/>
    </source>
</evidence>
<dbReference type="FunFam" id="1.10.10.10:FF:000007">
    <property type="entry name" value="Ferric uptake regulation protein"/>
    <property type="match status" value="1"/>
</dbReference>
<evidence type="ECO:0000256" key="2">
    <source>
        <dbReference type="ARBA" id="ARBA00007957"/>
    </source>
</evidence>
<dbReference type="EMBL" id="DMCX01000035">
    <property type="protein sequence ID" value="HAF07757.1"/>
    <property type="molecule type" value="Genomic_DNA"/>
</dbReference>
<evidence type="ECO:0000256" key="10">
    <source>
        <dbReference type="PIRSR" id="PIRSR602481-1"/>
    </source>
</evidence>
<gene>
    <name evidence="12" type="ORF">DCG82_05095</name>
</gene>
<feature type="binding site" evidence="10">
    <location>
        <position position="124"/>
    </location>
    <ligand>
        <name>Zn(2+)</name>
        <dbReference type="ChEBI" id="CHEBI:29105"/>
    </ligand>
</feature>
<evidence type="ECO:0000256" key="9">
    <source>
        <dbReference type="ARBA" id="ARBA00023163"/>
    </source>
</evidence>
<dbReference type="Proteomes" id="UP000262454">
    <property type="component" value="Unassembled WGS sequence"/>
</dbReference>
<evidence type="ECO:0000256" key="6">
    <source>
        <dbReference type="ARBA" id="ARBA00022833"/>
    </source>
</evidence>
<evidence type="ECO:0000256" key="5">
    <source>
        <dbReference type="ARBA" id="ARBA00022723"/>
    </source>
</evidence>
<dbReference type="GO" id="GO:0005737">
    <property type="term" value="C:cytoplasm"/>
    <property type="evidence" value="ECO:0007669"/>
    <property type="project" value="UniProtKB-SubCell"/>
</dbReference>
<dbReference type="AlphaFoldDB" id="A0A348ML31"/>
<protein>
    <submittedName>
        <fullName evidence="12">Transcriptional repressor</fullName>
    </submittedName>
</protein>
<evidence type="ECO:0000256" key="4">
    <source>
        <dbReference type="ARBA" id="ARBA00022491"/>
    </source>
</evidence>
<dbReference type="GO" id="GO:0045892">
    <property type="term" value="P:negative regulation of DNA-templated transcription"/>
    <property type="evidence" value="ECO:0007669"/>
    <property type="project" value="TreeGrafter"/>
</dbReference>
<evidence type="ECO:0000256" key="8">
    <source>
        <dbReference type="ARBA" id="ARBA00023125"/>
    </source>
</evidence>
<dbReference type="Gene3D" id="1.10.10.10">
    <property type="entry name" value="Winged helix-like DNA-binding domain superfamily/Winged helix DNA-binding domain"/>
    <property type="match status" value="1"/>
</dbReference>
<dbReference type="InterPro" id="IPR036388">
    <property type="entry name" value="WH-like_DNA-bd_sf"/>
</dbReference>
<comment type="cofactor">
    <cofactor evidence="10">
        <name>Zn(2+)</name>
        <dbReference type="ChEBI" id="CHEBI:29105"/>
    </cofactor>
    <text evidence="10">Binds 1 zinc ion per subunit.</text>
</comment>
<dbReference type="InterPro" id="IPR002481">
    <property type="entry name" value="FUR"/>
</dbReference>
<comment type="subcellular location">
    <subcellularLocation>
        <location evidence="1">Cytoplasm</location>
    </subcellularLocation>
</comment>
<evidence type="ECO:0000313" key="13">
    <source>
        <dbReference type="Proteomes" id="UP000262454"/>
    </source>
</evidence>
<dbReference type="PANTHER" id="PTHR33202:SF8">
    <property type="entry name" value="PEROXIDE-RESPONSIVE REPRESSOR PERR"/>
    <property type="match status" value="1"/>
</dbReference>
<comment type="caution">
    <text evidence="12">The sequence shown here is derived from an EMBL/GenBank/DDBJ whole genome shotgun (WGS) entry which is preliminary data.</text>
</comment>
<dbReference type="Pfam" id="PF01475">
    <property type="entry name" value="FUR"/>
    <property type="match status" value="1"/>
</dbReference>
<comment type="cofactor">
    <cofactor evidence="11">
        <name>Mn(2+)</name>
        <dbReference type="ChEBI" id="CHEBI:29035"/>
    </cofactor>
    <cofactor evidence="11">
        <name>Fe(2+)</name>
        <dbReference type="ChEBI" id="CHEBI:29033"/>
    </cofactor>
    <text evidence="11">Binds 1 Mn(2+) or Fe(2+) ion per subunit.</text>
</comment>
<dbReference type="CDD" id="cd07153">
    <property type="entry name" value="Fur_like"/>
    <property type="match status" value="1"/>
</dbReference>
<dbReference type="InterPro" id="IPR043135">
    <property type="entry name" value="Fur_C"/>
</dbReference>
<keyword evidence="7" id="KW-0805">Transcription regulation</keyword>
<keyword evidence="8" id="KW-0238">DNA-binding</keyword>
<keyword evidence="5 10" id="KW-0479">Metal-binding</keyword>
<keyword evidence="9" id="KW-0804">Transcription</keyword>
<feature type="binding site" evidence="10">
    <location>
        <position position="88"/>
    </location>
    <ligand>
        <name>Zn(2+)</name>
        <dbReference type="ChEBI" id="CHEBI:29105"/>
    </ligand>
</feature>
<name>A0A348ML31_UNCW3</name>
<reference evidence="12 13" key="1">
    <citation type="journal article" date="2018" name="Nat. Biotechnol.">
        <title>A standardized bacterial taxonomy based on genome phylogeny substantially revises the tree of life.</title>
        <authorList>
            <person name="Parks D.H."/>
            <person name="Chuvochina M."/>
            <person name="Waite D.W."/>
            <person name="Rinke C."/>
            <person name="Skarshewski A."/>
            <person name="Chaumeil P.A."/>
            <person name="Hugenholtz P."/>
        </authorList>
    </citation>
    <scope>NUCLEOTIDE SEQUENCE [LARGE SCALE GENOMIC DNA]</scope>
    <source>
        <strain evidence="12">UBA7921</strain>
    </source>
</reference>
<dbReference type="Gene3D" id="3.30.1490.190">
    <property type="match status" value="1"/>
</dbReference>
<keyword evidence="6 10" id="KW-0862">Zinc</keyword>
<evidence type="ECO:0000256" key="1">
    <source>
        <dbReference type="ARBA" id="ARBA00004496"/>
    </source>
</evidence>
<keyword evidence="11" id="KW-0408">Iron</keyword>
<proteinExistence type="inferred from homology"/>
<evidence type="ECO:0000256" key="11">
    <source>
        <dbReference type="PIRSR" id="PIRSR602481-2"/>
    </source>
</evidence>
<organism evidence="12 13">
    <name type="scientific">candidate division WOR-3 bacterium</name>
    <dbReference type="NCBI Taxonomy" id="2052148"/>
    <lineage>
        <taxon>Bacteria</taxon>
        <taxon>Bacteria division WOR-3</taxon>
    </lineage>
</organism>
<dbReference type="GO" id="GO:1900376">
    <property type="term" value="P:regulation of secondary metabolite biosynthetic process"/>
    <property type="evidence" value="ECO:0007669"/>
    <property type="project" value="TreeGrafter"/>
</dbReference>
<feature type="binding site" evidence="11">
    <location>
        <position position="101"/>
    </location>
    <ligand>
        <name>Fe cation</name>
        <dbReference type="ChEBI" id="CHEBI:24875"/>
    </ligand>
</feature>
<evidence type="ECO:0000256" key="3">
    <source>
        <dbReference type="ARBA" id="ARBA00022490"/>
    </source>
</evidence>
<accession>A0A348ML31</accession>